<proteinExistence type="inferred from homology"/>
<dbReference type="Gene3D" id="3.60.20.10">
    <property type="entry name" value="Glutamine Phosphoribosylpyrophosphate, subunit 1, domain 1"/>
    <property type="match status" value="1"/>
</dbReference>
<dbReference type="PROSITE" id="PS51475">
    <property type="entry name" value="PROTEASOME_ALPHA_2"/>
    <property type="match status" value="1"/>
</dbReference>
<comment type="subcellular location">
    <subcellularLocation>
        <location evidence="5">Cytoplasm</location>
    </subcellularLocation>
    <subcellularLocation>
        <location evidence="5">Nucleus</location>
    </subcellularLocation>
</comment>
<comment type="similarity">
    <text evidence="4">Belongs to the peptidase T1A family.</text>
</comment>
<dbReference type="GO" id="GO:0006511">
    <property type="term" value="P:ubiquitin-dependent protein catabolic process"/>
    <property type="evidence" value="ECO:0007669"/>
    <property type="project" value="InterPro"/>
</dbReference>
<comment type="function">
    <text evidence="5">Component of the proteasome, a multicatalytic proteinase complex which is characterized by its ability to cleave peptides with Arg, Phe, Tyr, Leu, and Glu adjacent to the leaving group at neutral or slightly basic pH. The proteasome has an ATP-dependent proteolytic activity.</text>
</comment>
<organism evidence="7 8">
    <name type="scientific">Stylonychia lemnae</name>
    <name type="common">Ciliate</name>
    <dbReference type="NCBI Taxonomy" id="5949"/>
    <lineage>
        <taxon>Eukaryota</taxon>
        <taxon>Sar</taxon>
        <taxon>Alveolata</taxon>
        <taxon>Ciliophora</taxon>
        <taxon>Intramacronucleata</taxon>
        <taxon>Spirotrichea</taxon>
        <taxon>Stichotrichia</taxon>
        <taxon>Sporadotrichida</taxon>
        <taxon>Oxytrichidae</taxon>
        <taxon>Stylonychinae</taxon>
        <taxon>Stylonychia</taxon>
    </lineage>
</organism>
<keyword evidence="1 5" id="KW-0963">Cytoplasm</keyword>
<sequence>MASRYDRRTTTFNPDGRLLQVEYAIEHINQDASVIGVLARDGVVLAAEKKETSKLFIPTKESGKLYKMDDHILVSVSGVVADANFLIDYGRLQCQRHLYSHHEPFYVEELVKYLCNYKHSYTQFGSSRPFGVSFMYGGFDDVRGYQLFCSDPSGNFGSWKAHATGKGSVNAISTLKTEYTQDCSLKEALILATKVLAKSMDTTTPDANKFEIQIITKNDEGQIIQRRVEGEELNKILADAKVFEDNKK</sequence>
<dbReference type="InterPro" id="IPR029055">
    <property type="entry name" value="Ntn_hydrolases_N"/>
</dbReference>
<dbReference type="PANTHER" id="PTHR11599">
    <property type="entry name" value="PROTEASOME SUBUNIT ALPHA/BETA"/>
    <property type="match status" value="1"/>
</dbReference>
<evidence type="ECO:0000313" key="7">
    <source>
        <dbReference type="EMBL" id="CDW90198.1"/>
    </source>
</evidence>
<evidence type="ECO:0000256" key="3">
    <source>
        <dbReference type="ARBA" id="ARBA00023242"/>
    </source>
</evidence>
<keyword evidence="3 5" id="KW-0539">Nucleus</keyword>
<dbReference type="InterPro" id="IPR023332">
    <property type="entry name" value="Proteasome_alpha-type"/>
</dbReference>
<feature type="domain" description="Proteasome alpha-type subunits" evidence="6">
    <location>
        <begin position="5"/>
        <end position="27"/>
    </location>
</feature>
<evidence type="ECO:0000256" key="1">
    <source>
        <dbReference type="ARBA" id="ARBA00022490"/>
    </source>
</evidence>
<dbReference type="InterPro" id="IPR016050">
    <property type="entry name" value="Proteasome_bsu_CS"/>
</dbReference>
<dbReference type="NCBIfam" id="NF003075">
    <property type="entry name" value="PRK03996.1"/>
    <property type="match status" value="1"/>
</dbReference>
<dbReference type="PROSITE" id="PS00854">
    <property type="entry name" value="PROTEASOME_BETA_1"/>
    <property type="match status" value="1"/>
</dbReference>
<comment type="subunit">
    <text evidence="5">Component of the proteasome complex.</text>
</comment>
<protein>
    <recommendedName>
        <fullName evidence="5">Proteasome subunit beta</fullName>
    </recommendedName>
</protein>
<name>A0A078B9E9_STYLE</name>
<dbReference type="FunCoup" id="A0A078B9E9">
    <property type="interactions" value="422"/>
</dbReference>
<dbReference type="InterPro" id="IPR001353">
    <property type="entry name" value="Proteasome_sua/b"/>
</dbReference>
<dbReference type="SMART" id="SM00948">
    <property type="entry name" value="Proteasome_A_N"/>
    <property type="match status" value="1"/>
</dbReference>
<dbReference type="GO" id="GO:0005634">
    <property type="term" value="C:nucleus"/>
    <property type="evidence" value="ECO:0007669"/>
    <property type="project" value="UniProtKB-SubCell"/>
</dbReference>
<dbReference type="EMBL" id="CCKQ01018245">
    <property type="protein sequence ID" value="CDW90198.1"/>
    <property type="molecule type" value="Genomic_DNA"/>
</dbReference>
<dbReference type="AlphaFoldDB" id="A0A078B9E9"/>
<evidence type="ECO:0000259" key="6">
    <source>
        <dbReference type="SMART" id="SM00948"/>
    </source>
</evidence>
<dbReference type="Pfam" id="PF00227">
    <property type="entry name" value="Proteasome"/>
    <property type="match status" value="1"/>
</dbReference>
<accession>A0A078B9E9</accession>
<dbReference type="Pfam" id="PF10584">
    <property type="entry name" value="Proteasome_A_N"/>
    <property type="match status" value="1"/>
</dbReference>
<keyword evidence="8" id="KW-1185">Reference proteome</keyword>
<reference evidence="7 8" key="1">
    <citation type="submission" date="2014-06" db="EMBL/GenBank/DDBJ databases">
        <authorList>
            <person name="Swart Estienne"/>
        </authorList>
    </citation>
    <scope>NUCLEOTIDE SEQUENCE [LARGE SCALE GENOMIC DNA]</scope>
    <source>
        <strain evidence="7 8">130c</strain>
    </source>
</reference>
<evidence type="ECO:0000256" key="4">
    <source>
        <dbReference type="PROSITE-ProRule" id="PRU00808"/>
    </source>
</evidence>
<dbReference type="InterPro" id="IPR000426">
    <property type="entry name" value="Proteasome_asu_N"/>
</dbReference>
<dbReference type="SUPFAM" id="SSF56235">
    <property type="entry name" value="N-terminal nucleophile aminohydrolases (Ntn hydrolases)"/>
    <property type="match status" value="1"/>
</dbReference>
<gene>
    <name evidence="7" type="primary">Contig7908.g8441</name>
    <name evidence="7" type="ORF">STYLEM_19339</name>
</gene>
<comment type="similarity">
    <text evidence="5">Belongs to the peptidase T1B family.</text>
</comment>
<dbReference type="InterPro" id="IPR050115">
    <property type="entry name" value="Proteasome_alpha"/>
</dbReference>
<evidence type="ECO:0000256" key="5">
    <source>
        <dbReference type="RuleBase" id="RU004203"/>
    </source>
</evidence>
<evidence type="ECO:0000256" key="2">
    <source>
        <dbReference type="ARBA" id="ARBA00022942"/>
    </source>
</evidence>
<evidence type="ECO:0000313" key="8">
    <source>
        <dbReference type="Proteomes" id="UP000039865"/>
    </source>
</evidence>
<dbReference type="GO" id="GO:0019773">
    <property type="term" value="C:proteasome core complex, alpha-subunit complex"/>
    <property type="evidence" value="ECO:0007669"/>
    <property type="project" value="UniProtKB-UniRule"/>
</dbReference>
<dbReference type="InParanoid" id="A0A078B9E9"/>
<dbReference type="Proteomes" id="UP000039865">
    <property type="component" value="Unassembled WGS sequence"/>
</dbReference>
<dbReference type="OMA" id="YVLNDNM"/>
<dbReference type="OrthoDB" id="298325at2759"/>
<dbReference type="GO" id="GO:0005737">
    <property type="term" value="C:cytoplasm"/>
    <property type="evidence" value="ECO:0007669"/>
    <property type="project" value="UniProtKB-SubCell"/>
</dbReference>
<keyword evidence="2 4" id="KW-0647">Proteasome</keyword>